<evidence type="ECO:0000313" key="2">
    <source>
        <dbReference type="Proteomes" id="UP000184211"/>
    </source>
</evidence>
<sequence>MTRTIIDISVPLEAGIVSDPDAMLPQIEYLSHQDTVDQMASFFPGLTKEDLPGGEGWAVEKLVLSSHNGTHLDAPYHHHSTMDGGKRAITIDEVPLDWCFRPGVKLDFTHFPDGHVVTEAEMATAFEMIEYELSPFDIVLINTTAGRYYGDPSYLKRGCGIGRDATLWMLNQGVKIGGTDAWSWDAPFVSTAAEWAETQDPSIIWEGHRASIDIGYCHMEKLTNLECLPNHGFQVCCFPMKLKAGSAGFTRAVAILDE</sequence>
<proteinExistence type="predicted"/>
<dbReference type="InterPro" id="IPR037175">
    <property type="entry name" value="KFase_sf"/>
</dbReference>
<dbReference type="SUPFAM" id="SSF102198">
    <property type="entry name" value="Putative cyclase"/>
    <property type="match status" value="1"/>
</dbReference>
<dbReference type="InterPro" id="IPR007325">
    <property type="entry name" value="KFase/CYL"/>
</dbReference>
<dbReference type="Pfam" id="PF04199">
    <property type="entry name" value="Cyclase"/>
    <property type="match status" value="1"/>
</dbReference>
<dbReference type="PANTHER" id="PTHR43564:SF2">
    <property type="entry name" value="BLR6059 PROTEIN"/>
    <property type="match status" value="1"/>
</dbReference>
<dbReference type="Proteomes" id="UP000184211">
    <property type="component" value="Unassembled WGS sequence"/>
</dbReference>
<evidence type="ECO:0000313" key="1">
    <source>
        <dbReference type="EMBL" id="SHH24125.1"/>
    </source>
</evidence>
<dbReference type="STRING" id="870908.SAMN04488044_2161"/>
<dbReference type="AlphaFoldDB" id="A0A1M5RCT0"/>
<dbReference type="OrthoDB" id="9777007at2"/>
<organism evidence="1 2">
    <name type="scientific">Cognatishimia maritima</name>
    <dbReference type="NCBI Taxonomy" id="870908"/>
    <lineage>
        <taxon>Bacteria</taxon>
        <taxon>Pseudomonadati</taxon>
        <taxon>Pseudomonadota</taxon>
        <taxon>Alphaproteobacteria</taxon>
        <taxon>Rhodobacterales</taxon>
        <taxon>Paracoccaceae</taxon>
        <taxon>Cognatishimia</taxon>
    </lineage>
</organism>
<gene>
    <name evidence="1" type="ORF">SAMN04488044_2161</name>
</gene>
<dbReference type="PANTHER" id="PTHR43564">
    <property type="entry name" value="KYNURENINE FORMAMIDASE-LIKE PROTEIN"/>
    <property type="match status" value="1"/>
</dbReference>
<dbReference type="EMBL" id="FQWM01000004">
    <property type="protein sequence ID" value="SHH24125.1"/>
    <property type="molecule type" value="Genomic_DNA"/>
</dbReference>
<accession>A0A1M5RCT0</accession>
<dbReference type="Gene3D" id="3.50.30.50">
    <property type="entry name" value="Putative cyclase"/>
    <property type="match status" value="1"/>
</dbReference>
<keyword evidence="2" id="KW-1185">Reference proteome</keyword>
<dbReference type="GO" id="GO:0019441">
    <property type="term" value="P:L-tryptophan catabolic process to kynurenine"/>
    <property type="evidence" value="ECO:0007669"/>
    <property type="project" value="InterPro"/>
</dbReference>
<dbReference type="RefSeq" id="WP_072793052.1">
    <property type="nucleotide sequence ID" value="NZ_FQWM01000004.1"/>
</dbReference>
<protein>
    <submittedName>
        <fullName evidence="1">Kynurenine formamidase</fullName>
    </submittedName>
</protein>
<name>A0A1M5RCT0_9RHOB</name>
<dbReference type="GO" id="GO:0004061">
    <property type="term" value="F:arylformamidase activity"/>
    <property type="evidence" value="ECO:0007669"/>
    <property type="project" value="InterPro"/>
</dbReference>
<reference evidence="2" key="1">
    <citation type="submission" date="2016-11" db="EMBL/GenBank/DDBJ databases">
        <authorList>
            <person name="Varghese N."/>
            <person name="Submissions S."/>
        </authorList>
    </citation>
    <scope>NUCLEOTIDE SEQUENCE [LARGE SCALE GENOMIC DNA]</scope>
    <source>
        <strain evidence="2">DSM 28223</strain>
    </source>
</reference>